<proteinExistence type="predicted"/>
<organism evidence="2 3">
    <name type="scientific">Streptomyces lasiicapitis</name>
    <dbReference type="NCBI Taxonomy" id="1923961"/>
    <lineage>
        <taxon>Bacteria</taxon>
        <taxon>Bacillati</taxon>
        <taxon>Actinomycetota</taxon>
        <taxon>Actinomycetes</taxon>
        <taxon>Kitasatosporales</taxon>
        <taxon>Streptomycetaceae</taxon>
        <taxon>Streptomyces</taxon>
    </lineage>
</organism>
<keyword evidence="1" id="KW-0732">Signal</keyword>
<dbReference type="CDD" id="cd15482">
    <property type="entry name" value="Sialidase_non-viral"/>
    <property type="match status" value="1"/>
</dbReference>
<sequence>MVLGLAVALIAPGVTAESVPAARQADVPSWRFMPTATSNTLITLDVVDREVVWAVGGGFRGATNDGAVVRTVDGGRSWQNVTPPGGVADKFRDVEAFDRDHALVLTLPRGDEPSRIYRTADGGATWQLVFRNSVPNAFYDCMAFFDDRHGLAVSDPVGGKFAILATEDGGWTWRPAPADGMPAATPDDGALATGTCMVAHDRRHAWFGTTGTSGGTGHNPQVFRTADGGRTWSAADTPIPGGTASIASLSFRDPRHGLAVGGDFAPDSGIDSGAAASTADGGASWSLGDAPGGFRNSVAWVPGGGHIAVAVGPNGSDVSTDSGRSWTLFDRARLLGVNCQPGAGCWAVGEHGTAAQLVIRHS</sequence>
<protein>
    <submittedName>
        <fullName evidence="2">Oxidoreductase</fullName>
    </submittedName>
</protein>
<name>A0ABQ2MBI8_9ACTN</name>
<evidence type="ECO:0000256" key="1">
    <source>
        <dbReference type="SAM" id="SignalP"/>
    </source>
</evidence>
<gene>
    <name evidence="2" type="ORF">GCM10012286_47260</name>
</gene>
<dbReference type="InterPro" id="IPR015943">
    <property type="entry name" value="WD40/YVTN_repeat-like_dom_sf"/>
</dbReference>
<dbReference type="Proteomes" id="UP000656881">
    <property type="component" value="Unassembled WGS sequence"/>
</dbReference>
<reference evidence="3" key="1">
    <citation type="journal article" date="2019" name="Int. J. Syst. Evol. Microbiol.">
        <title>The Global Catalogue of Microorganisms (GCM) 10K type strain sequencing project: providing services to taxonomists for standard genome sequencing and annotation.</title>
        <authorList>
            <consortium name="The Broad Institute Genomics Platform"/>
            <consortium name="The Broad Institute Genome Sequencing Center for Infectious Disease"/>
            <person name="Wu L."/>
            <person name="Ma J."/>
        </authorList>
    </citation>
    <scope>NUCLEOTIDE SEQUENCE [LARGE SCALE GENOMIC DNA]</scope>
    <source>
        <strain evidence="3">CGMCC 4.7349</strain>
    </source>
</reference>
<dbReference type="SUPFAM" id="SSF110296">
    <property type="entry name" value="Oligoxyloglucan reducing end-specific cellobiohydrolase"/>
    <property type="match status" value="1"/>
</dbReference>
<dbReference type="Gene3D" id="2.130.10.10">
    <property type="entry name" value="YVTN repeat-like/Quinoprotein amine dehydrogenase"/>
    <property type="match status" value="2"/>
</dbReference>
<feature type="signal peptide" evidence="1">
    <location>
        <begin position="1"/>
        <end position="16"/>
    </location>
</feature>
<keyword evidence="3" id="KW-1185">Reference proteome</keyword>
<feature type="chain" id="PRO_5045631725" evidence="1">
    <location>
        <begin position="17"/>
        <end position="362"/>
    </location>
</feature>
<comment type="caution">
    <text evidence="2">The sequence shown here is derived from an EMBL/GenBank/DDBJ whole genome shotgun (WGS) entry which is preliminary data.</text>
</comment>
<evidence type="ECO:0000313" key="3">
    <source>
        <dbReference type="Proteomes" id="UP000656881"/>
    </source>
</evidence>
<dbReference type="PANTHER" id="PTHR47199">
    <property type="entry name" value="PHOTOSYSTEM II STABILITY/ASSEMBLY FACTOR HCF136, CHLOROPLASTIC"/>
    <property type="match status" value="1"/>
</dbReference>
<evidence type="ECO:0000313" key="2">
    <source>
        <dbReference type="EMBL" id="GGO49393.1"/>
    </source>
</evidence>
<dbReference type="EMBL" id="BMNG01000010">
    <property type="protein sequence ID" value="GGO49393.1"/>
    <property type="molecule type" value="Genomic_DNA"/>
</dbReference>
<dbReference type="PANTHER" id="PTHR47199:SF2">
    <property type="entry name" value="PHOTOSYSTEM II STABILITY_ASSEMBLY FACTOR HCF136, CHLOROPLASTIC"/>
    <property type="match status" value="1"/>
</dbReference>
<accession>A0ABQ2MBI8</accession>